<sequence>MRFIFFSTSVSMRYGAAAPAVTVALAPVAVDGGATSFSLGLLVVDESVSSELNTAQVGGGLGLRFLHDP</sequence>
<protein>
    <submittedName>
        <fullName evidence="1">Putative secreted protein</fullName>
    </submittedName>
</protein>
<dbReference type="EMBL" id="GGFJ01014636">
    <property type="protein sequence ID" value="MBW63777.1"/>
    <property type="molecule type" value="Transcribed_RNA"/>
</dbReference>
<dbReference type="AlphaFoldDB" id="A0A2M4CEL1"/>
<name>A0A2M4CEL1_9DIPT</name>
<evidence type="ECO:0000313" key="1">
    <source>
        <dbReference type="EMBL" id="MBW63777.1"/>
    </source>
</evidence>
<proteinExistence type="predicted"/>
<accession>A0A2M4CEL1</accession>
<organism evidence="1">
    <name type="scientific">Anopheles marajoara</name>
    <dbReference type="NCBI Taxonomy" id="58244"/>
    <lineage>
        <taxon>Eukaryota</taxon>
        <taxon>Metazoa</taxon>
        <taxon>Ecdysozoa</taxon>
        <taxon>Arthropoda</taxon>
        <taxon>Hexapoda</taxon>
        <taxon>Insecta</taxon>
        <taxon>Pterygota</taxon>
        <taxon>Neoptera</taxon>
        <taxon>Endopterygota</taxon>
        <taxon>Diptera</taxon>
        <taxon>Nematocera</taxon>
        <taxon>Culicoidea</taxon>
        <taxon>Culicidae</taxon>
        <taxon>Anophelinae</taxon>
        <taxon>Anopheles</taxon>
    </lineage>
</organism>
<reference evidence="1" key="1">
    <citation type="submission" date="2018-01" db="EMBL/GenBank/DDBJ databases">
        <title>An insight into the sialome of Amazonian anophelines.</title>
        <authorList>
            <person name="Ribeiro J.M."/>
            <person name="Scarpassa V."/>
            <person name="Calvo E."/>
        </authorList>
    </citation>
    <scope>NUCLEOTIDE SEQUENCE</scope>
    <source>
        <tissue evidence="1">Salivary glands</tissue>
    </source>
</reference>